<name>A0A511XC73_9PROT</name>
<evidence type="ECO:0000256" key="6">
    <source>
        <dbReference type="ARBA" id="ARBA00022642"/>
    </source>
</evidence>
<dbReference type="Proteomes" id="UP000321635">
    <property type="component" value="Unassembled WGS sequence"/>
</dbReference>
<evidence type="ECO:0000256" key="2">
    <source>
        <dbReference type="ARBA" id="ARBA00004950"/>
    </source>
</evidence>
<dbReference type="AlphaFoldDB" id="A0A511XC73"/>
<keyword evidence="12" id="KW-1185">Reference proteome</keyword>
<protein>
    <recommendedName>
        <fullName evidence="4">L-aspartate oxidase</fullName>
        <ecNumber evidence="4">1.4.3.16</ecNumber>
    </recommendedName>
</protein>
<feature type="domain" description="FAD-dependent oxidoreductase 2 FAD-binding" evidence="10">
    <location>
        <begin position="11"/>
        <end position="345"/>
    </location>
</feature>
<evidence type="ECO:0000256" key="7">
    <source>
        <dbReference type="ARBA" id="ARBA00022827"/>
    </source>
</evidence>
<evidence type="ECO:0000256" key="9">
    <source>
        <dbReference type="ARBA" id="ARBA00048305"/>
    </source>
</evidence>
<evidence type="ECO:0000256" key="4">
    <source>
        <dbReference type="ARBA" id="ARBA00012173"/>
    </source>
</evidence>
<dbReference type="InterPro" id="IPR003953">
    <property type="entry name" value="FAD-dep_OxRdtase_2_FAD-bd"/>
</dbReference>
<dbReference type="STRING" id="1120919.GCA_000429165_02508"/>
<keyword evidence="7" id="KW-0274">FAD</keyword>
<comment type="catalytic activity">
    <reaction evidence="9">
        <text>L-aspartate + O2 = iminosuccinate + H2O2</text>
        <dbReference type="Rhea" id="RHEA:25876"/>
        <dbReference type="ChEBI" id="CHEBI:15379"/>
        <dbReference type="ChEBI" id="CHEBI:16240"/>
        <dbReference type="ChEBI" id="CHEBI:29991"/>
        <dbReference type="ChEBI" id="CHEBI:77875"/>
        <dbReference type="EC" id="1.4.3.16"/>
    </reaction>
    <physiologicalReaction direction="left-to-right" evidence="9">
        <dbReference type="Rhea" id="RHEA:25877"/>
    </physiologicalReaction>
</comment>
<comment type="cofactor">
    <cofactor evidence="1">
        <name>FAD</name>
        <dbReference type="ChEBI" id="CHEBI:57692"/>
    </cofactor>
</comment>
<keyword evidence="6" id="KW-0662">Pyridine nucleotide biosynthesis</keyword>
<evidence type="ECO:0000313" key="12">
    <source>
        <dbReference type="Proteomes" id="UP000321635"/>
    </source>
</evidence>
<dbReference type="PRINTS" id="PR00411">
    <property type="entry name" value="PNDRDTASEI"/>
</dbReference>
<dbReference type="Gene3D" id="3.50.50.60">
    <property type="entry name" value="FAD/NAD(P)-binding domain"/>
    <property type="match status" value="1"/>
</dbReference>
<dbReference type="Gene3D" id="3.90.700.10">
    <property type="entry name" value="Succinate dehydrogenase/fumarate reductase flavoprotein, catalytic domain"/>
    <property type="match status" value="1"/>
</dbReference>
<dbReference type="PANTHER" id="PTHR42716">
    <property type="entry name" value="L-ASPARTATE OXIDASE"/>
    <property type="match status" value="1"/>
</dbReference>
<evidence type="ECO:0000259" key="10">
    <source>
        <dbReference type="Pfam" id="PF00890"/>
    </source>
</evidence>
<dbReference type="InterPro" id="IPR027477">
    <property type="entry name" value="Succ_DH/fumarate_Rdtase_cat_sf"/>
</dbReference>
<dbReference type="SUPFAM" id="SSF46977">
    <property type="entry name" value="Succinate dehydrogenase/fumarate reductase flavoprotein C-terminal domain"/>
    <property type="match status" value="1"/>
</dbReference>
<proteinExistence type="inferred from homology"/>
<dbReference type="InterPro" id="IPR036188">
    <property type="entry name" value="FAD/NAD-bd_sf"/>
</dbReference>
<dbReference type="GO" id="GO:0009435">
    <property type="term" value="P:NAD+ biosynthetic process"/>
    <property type="evidence" value="ECO:0007669"/>
    <property type="project" value="UniProtKB-UniPathway"/>
</dbReference>
<dbReference type="Pfam" id="PF00890">
    <property type="entry name" value="FAD_binding_2"/>
    <property type="match status" value="1"/>
</dbReference>
<dbReference type="GO" id="GO:0008734">
    <property type="term" value="F:L-aspartate oxidase activity"/>
    <property type="evidence" value="ECO:0007669"/>
    <property type="project" value="UniProtKB-EC"/>
</dbReference>
<dbReference type="Gene3D" id="1.20.58.100">
    <property type="entry name" value="Fumarate reductase/succinate dehydrogenase flavoprotein-like, C-terminal domain"/>
    <property type="match status" value="1"/>
</dbReference>
<sequence>MSDRVRTYDTDVLIIGGGLAGCWAAISARRAGVRAIVAEKGYCGTSGVAASAGPGHWFVPPEARLREEAIARRMAGAQGLGDARWMERIIDQTYRTLPDIGTHYHYTPDDSGAIRRHALRGPEYLRALREKALAAGAILLDHSPALQLLARRDGRVSGARGVSRQGAGDEWLVRAGAVVLATGGCAFRSHLLGGSNNTGDGLLMAVEAGAALSGMEFSSFFTVAPANTPLSRAMIFSFARYYDTQGREIAKPAAPNDHSAIAVALQGGPVLCDLSATPEIVRRQLPQISPNVTLTFRRLGIDPFTQRFPISLLGEGTIRGVGGVRVTGEDAGTGVPGLYVAGDVASREPVTGPVTGGGAVNAAWALASGCIAAEAAARSALENPLAQRSILEPLGDAGLSTRRDRTNSSTTRSAFATTLSTGPTRLDVSASSEVEIVLREEMLSPTRQYFRSADTLAAASTRLSAAWGALRDATPPSAEPRERQRFRELAAMTATARWCVASAAARTGSLGMHRRTDSSTNGSDVPAYVISGGADAVWTRRQAAGTVS</sequence>
<keyword evidence="8" id="KW-0560">Oxidoreductase</keyword>
<evidence type="ECO:0000256" key="3">
    <source>
        <dbReference type="ARBA" id="ARBA00008562"/>
    </source>
</evidence>
<dbReference type="UniPathway" id="UPA00253">
    <property type="reaction ID" value="UER00326"/>
</dbReference>
<evidence type="ECO:0000256" key="1">
    <source>
        <dbReference type="ARBA" id="ARBA00001974"/>
    </source>
</evidence>
<dbReference type="EMBL" id="BJYF01000019">
    <property type="protein sequence ID" value="GEN60532.1"/>
    <property type="molecule type" value="Genomic_DNA"/>
</dbReference>
<dbReference type="PROSITE" id="PS51257">
    <property type="entry name" value="PROKAR_LIPOPROTEIN"/>
    <property type="match status" value="1"/>
</dbReference>
<dbReference type="SUPFAM" id="SSF51905">
    <property type="entry name" value="FAD/NAD(P)-binding domain"/>
    <property type="match status" value="1"/>
</dbReference>
<dbReference type="EC" id="1.4.3.16" evidence="4"/>
<organism evidence="11 12">
    <name type="scientific">Acetobacter nitrogenifigens DSM 23921 = NBRC 105050</name>
    <dbReference type="NCBI Taxonomy" id="1120919"/>
    <lineage>
        <taxon>Bacteria</taxon>
        <taxon>Pseudomonadati</taxon>
        <taxon>Pseudomonadota</taxon>
        <taxon>Alphaproteobacteria</taxon>
        <taxon>Acetobacterales</taxon>
        <taxon>Acetobacteraceae</taxon>
        <taxon>Acetobacter</taxon>
    </lineage>
</organism>
<dbReference type="InterPro" id="IPR037099">
    <property type="entry name" value="Fum_R/Succ_DH_flav-like_C_sf"/>
</dbReference>
<comment type="similarity">
    <text evidence="3">Belongs to the FAD-dependent oxidoreductase 2 family. NadB subfamily.</text>
</comment>
<comment type="caution">
    <text evidence="11">The sequence shown here is derived from an EMBL/GenBank/DDBJ whole genome shotgun (WGS) entry which is preliminary data.</text>
</comment>
<reference evidence="11 12" key="1">
    <citation type="submission" date="2019-07" db="EMBL/GenBank/DDBJ databases">
        <title>Whole genome shotgun sequence of Acetobacter nitrogenifigens NBRC 105050.</title>
        <authorList>
            <person name="Hosoyama A."/>
            <person name="Uohara A."/>
            <person name="Ohji S."/>
            <person name="Ichikawa N."/>
        </authorList>
    </citation>
    <scope>NUCLEOTIDE SEQUENCE [LARGE SCALE GENOMIC DNA]</scope>
    <source>
        <strain evidence="11 12">NBRC 105050</strain>
    </source>
</reference>
<evidence type="ECO:0000256" key="5">
    <source>
        <dbReference type="ARBA" id="ARBA00022630"/>
    </source>
</evidence>
<keyword evidence="5" id="KW-0285">Flavoprotein</keyword>
<dbReference type="InterPro" id="IPR005288">
    <property type="entry name" value="NadB"/>
</dbReference>
<gene>
    <name evidence="11" type="ORF">ANI02nite_24160</name>
</gene>
<accession>A0A511XC73</accession>
<dbReference type="RefSeq" id="WP_026398174.1">
    <property type="nucleotide sequence ID" value="NZ_AUBI01000010.1"/>
</dbReference>
<dbReference type="PRINTS" id="PR00368">
    <property type="entry name" value="FADPNR"/>
</dbReference>
<evidence type="ECO:0000256" key="8">
    <source>
        <dbReference type="ARBA" id="ARBA00023002"/>
    </source>
</evidence>
<dbReference type="PANTHER" id="PTHR42716:SF2">
    <property type="entry name" value="L-ASPARTATE OXIDASE, CHLOROPLASTIC"/>
    <property type="match status" value="1"/>
</dbReference>
<dbReference type="OrthoDB" id="9805351at2"/>
<evidence type="ECO:0000313" key="11">
    <source>
        <dbReference type="EMBL" id="GEN60532.1"/>
    </source>
</evidence>
<comment type="pathway">
    <text evidence="2">Cofactor biosynthesis; NAD(+) biosynthesis; iminoaspartate from L-aspartate (oxidase route): step 1/1.</text>
</comment>